<evidence type="ECO:0000313" key="4">
    <source>
        <dbReference type="Proteomes" id="UP000017837"/>
    </source>
</evidence>
<feature type="domain" description="HTH cro/C1-type" evidence="2">
    <location>
        <begin position="35"/>
        <end position="88"/>
    </location>
</feature>
<keyword evidence="4" id="KW-1185">Reference proteome</keyword>
<dbReference type="PROSITE" id="PS50943">
    <property type="entry name" value="HTH_CROC1"/>
    <property type="match status" value="1"/>
</dbReference>
<comment type="caution">
    <text evidence="3">The sequence shown here is derived from an EMBL/GenBank/DDBJ whole genome shotgun (WGS) entry which is preliminary data.</text>
</comment>
<evidence type="ECO:0000256" key="1">
    <source>
        <dbReference type="SAM" id="MobiDB-lite"/>
    </source>
</evidence>
<proteinExistence type="predicted"/>
<dbReference type="Pfam" id="PF13560">
    <property type="entry name" value="HTH_31"/>
    <property type="match status" value="1"/>
</dbReference>
<protein>
    <recommendedName>
        <fullName evidence="2">HTH cro/C1-type domain-containing protein</fullName>
    </recommendedName>
</protein>
<dbReference type="InterPro" id="IPR001387">
    <property type="entry name" value="Cro/C1-type_HTH"/>
</dbReference>
<dbReference type="GO" id="GO:0003677">
    <property type="term" value="F:DNA binding"/>
    <property type="evidence" value="ECO:0007669"/>
    <property type="project" value="InterPro"/>
</dbReference>
<gene>
    <name evidence="3" type="ORF">ABENE_22105</name>
</gene>
<dbReference type="EMBL" id="AWGB01000091">
    <property type="protein sequence ID" value="ESQ81427.1"/>
    <property type="molecule type" value="Genomic_DNA"/>
</dbReference>
<dbReference type="SUPFAM" id="SSF47413">
    <property type="entry name" value="lambda repressor-like DNA-binding domains"/>
    <property type="match status" value="1"/>
</dbReference>
<dbReference type="Proteomes" id="UP000017837">
    <property type="component" value="Unassembled WGS sequence"/>
</dbReference>
<evidence type="ECO:0000313" key="3">
    <source>
        <dbReference type="EMBL" id="ESQ81427.1"/>
    </source>
</evidence>
<dbReference type="CDD" id="cd00093">
    <property type="entry name" value="HTH_XRE"/>
    <property type="match status" value="1"/>
</dbReference>
<organism evidence="3 4">
    <name type="scientific">Asticcacaulis benevestitus DSM 16100 = ATCC BAA-896</name>
    <dbReference type="NCBI Taxonomy" id="1121022"/>
    <lineage>
        <taxon>Bacteria</taxon>
        <taxon>Pseudomonadati</taxon>
        <taxon>Pseudomonadota</taxon>
        <taxon>Alphaproteobacteria</taxon>
        <taxon>Caulobacterales</taxon>
        <taxon>Caulobacteraceae</taxon>
        <taxon>Asticcacaulis</taxon>
    </lineage>
</organism>
<dbReference type="Gene3D" id="1.10.260.40">
    <property type="entry name" value="lambda repressor-like DNA-binding domains"/>
    <property type="match status" value="1"/>
</dbReference>
<evidence type="ECO:0000259" key="2">
    <source>
        <dbReference type="PROSITE" id="PS50943"/>
    </source>
</evidence>
<dbReference type="STRING" id="1121022.GCA_000376105_04387"/>
<reference evidence="3 4" key="1">
    <citation type="journal article" date="2014" name="Nature">
        <title>Sequential evolution of bacterial morphology by co-option of a developmental regulator.</title>
        <authorList>
            <person name="Jiang C."/>
            <person name="Brown P.J."/>
            <person name="Ducret A."/>
            <person name="Brun Y.V."/>
        </authorList>
    </citation>
    <scope>NUCLEOTIDE SEQUENCE [LARGE SCALE GENOMIC DNA]</scope>
    <source>
        <strain evidence="3 4">DSM 16100</strain>
    </source>
</reference>
<sequence>MLMPNINYNVPDMSTNPDSIIETVSHLETQLGERLARLRLSRNLTRAQLAKETGASSRTLARLEAGEGASLDSFIRVLLALNMESNLLAMLPDPAVRPIERVKLQGRERQRARPMQGETKPASEWAWGDDEE</sequence>
<dbReference type="AlphaFoldDB" id="V4NHV4"/>
<feature type="region of interest" description="Disordered" evidence="1">
    <location>
        <begin position="106"/>
        <end position="132"/>
    </location>
</feature>
<dbReference type="InterPro" id="IPR010982">
    <property type="entry name" value="Lambda_DNA-bd_dom_sf"/>
</dbReference>
<accession>V4NHV4</accession>
<dbReference type="eggNOG" id="COG1426">
    <property type="taxonomic scope" value="Bacteria"/>
</dbReference>
<dbReference type="PATRIC" id="fig|1121022.4.peg.4527"/>
<dbReference type="SMART" id="SM00530">
    <property type="entry name" value="HTH_XRE"/>
    <property type="match status" value="1"/>
</dbReference>
<name>V4NHV4_9CAUL</name>